<dbReference type="InterPro" id="IPR043017">
    <property type="entry name" value="WIYLD_dom_sf"/>
</dbReference>
<dbReference type="Proteomes" id="UP000009183">
    <property type="component" value="Chromosome 13"/>
</dbReference>
<accession>F6HC02</accession>
<name>F6HC02_VITVI</name>
<dbReference type="InParanoid" id="F6HC02"/>
<dbReference type="EMBL" id="FN595514">
    <property type="protein sequence ID" value="CCB49882.1"/>
    <property type="molecule type" value="Genomic_DNA"/>
</dbReference>
<dbReference type="AlphaFoldDB" id="F6HC02"/>
<keyword evidence="4" id="KW-1185">Reference proteome</keyword>
<dbReference type="PANTHER" id="PTHR34271">
    <property type="entry name" value="NUCLEOLAR HISTONE METHYLTRANSFERASE-RELATED PROTEIN"/>
    <property type="match status" value="1"/>
</dbReference>
<gene>
    <name evidence="3" type="ordered locus">VIT_13s0067g00360</name>
</gene>
<feature type="region of interest" description="Disordered" evidence="1">
    <location>
        <begin position="125"/>
        <end position="193"/>
    </location>
</feature>
<sequence length="253" mass="28299">MDAAVENMRLLGFSDELVRSTIKRLLEQLQSNGCNVAFGCYLPQNERKREGKRNGTLDAVLFIVLFSTKIVFNPPHPNGLFSSQTQTHSWKVYDGDAGWLFIEEGSYKLLIDTILDEQENGLLKGDSLEGNARDDNDTSSAAMPSTGVEDATSQTNEIGSEDCNPPAAEERTNERDISLDQNPLHTPPHLISSSAPIDSLLMQRRRRFCGWISDNEPNDICTKQLIPATMLQLEKLIRGTDTNSKSRWDEKPE</sequence>
<dbReference type="Gene3D" id="1.10.8.850">
    <property type="entry name" value="Histone-lysine N methyltransferase , C-terminal domain-like"/>
    <property type="match status" value="1"/>
</dbReference>
<evidence type="ECO:0000313" key="3">
    <source>
        <dbReference type="EMBL" id="CCB49882.1"/>
    </source>
</evidence>
<dbReference type="STRING" id="29760.F6HC02"/>
<dbReference type="PaxDb" id="29760-VIT_13s0067g00360.t01"/>
<dbReference type="PANTHER" id="PTHR34271:SF1">
    <property type="entry name" value="NUCLEOLAR HISTONE METHYLTRANSFERASE-RELATED PROTEIN"/>
    <property type="match status" value="1"/>
</dbReference>
<evidence type="ECO:0000313" key="4">
    <source>
        <dbReference type="Proteomes" id="UP000009183"/>
    </source>
</evidence>
<dbReference type="HOGENOM" id="CLU_1100130_0_0_1"/>
<evidence type="ECO:0000259" key="2">
    <source>
        <dbReference type="Pfam" id="PF10440"/>
    </source>
</evidence>
<organism evidence="3 4">
    <name type="scientific">Vitis vinifera</name>
    <name type="common">Grape</name>
    <dbReference type="NCBI Taxonomy" id="29760"/>
    <lineage>
        <taxon>Eukaryota</taxon>
        <taxon>Viridiplantae</taxon>
        <taxon>Streptophyta</taxon>
        <taxon>Embryophyta</taxon>
        <taxon>Tracheophyta</taxon>
        <taxon>Spermatophyta</taxon>
        <taxon>Magnoliopsida</taxon>
        <taxon>eudicotyledons</taxon>
        <taxon>Gunneridae</taxon>
        <taxon>Pentapetalae</taxon>
        <taxon>rosids</taxon>
        <taxon>Vitales</taxon>
        <taxon>Vitaceae</taxon>
        <taxon>Viteae</taxon>
        <taxon>Vitis</taxon>
    </lineage>
</organism>
<proteinExistence type="predicted"/>
<dbReference type="InterPro" id="IPR018848">
    <property type="entry name" value="WIYLD_domain"/>
</dbReference>
<dbReference type="Pfam" id="PF10440">
    <property type="entry name" value="WIYLD"/>
    <property type="match status" value="1"/>
</dbReference>
<reference evidence="4" key="1">
    <citation type="journal article" date="2007" name="Nature">
        <title>The grapevine genome sequence suggests ancestral hexaploidization in major angiosperm phyla.</title>
        <authorList>
            <consortium name="The French-Italian Public Consortium for Grapevine Genome Characterization."/>
            <person name="Jaillon O."/>
            <person name="Aury J.-M."/>
            <person name="Noel B."/>
            <person name="Policriti A."/>
            <person name="Clepet C."/>
            <person name="Casagrande A."/>
            <person name="Choisne N."/>
            <person name="Aubourg S."/>
            <person name="Vitulo N."/>
            <person name="Jubin C."/>
            <person name="Vezzi A."/>
            <person name="Legeai F."/>
            <person name="Hugueney P."/>
            <person name="Dasilva C."/>
            <person name="Horner D."/>
            <person name="Mica E."/>
            <person name="Jublot D."/>
            <person name="Poulain J."/>
            <person name="Bruyere C."/>
            <person name="Billault A."/>
            <person name="Segurens B."/>
            <person name="Gouyvenoux M."/>
            <person name="Ugarte E."/>
            <person name="Cattonaro F."/>
            <person name="Anthouard V."/>
            <person name="Vico V."/>
            <person name="Del Fabbro C."/>
            <person name="Alaux M."/>
            <person name="Di Gaspero G."/>
            <person name="Dumas V."/>
            <person name="Felice N."/>
            <person name="Paillard S."/>
            <person name="Juman I."/>
            <person name="Moroldo M."/>
            <person name="Scalabrin S."/>
            <person name="Canaguier A."/>
            <person name="Le Clainche I."/>
            <person name="Malacrida G."/>
            <person name="Durand E."/>
            <person name="Pesole G."/>
            <person name="Laucou V."/>
            <person name="Chatelet P."/>
            <person name="Merdinoglu D."/>
            <person name="Delledonne M."/>
            <person name="Pezzotti M."/>
            <person name="Lecharny A."/>
            <person name="Scarpelli C."/>
            <person name="Artiguenave F."/>
            <person name="Pe M.E."/>
            <person name="Valle G."/>
            <person name="Morgante M."/>
            <person name="Caboche M."/>
            <person name="Adam-Blondon A.-F."/>
            <person name="Weissenbach J."/>
            <person name="Quetier F."/>
            <person name="Wincker P."/>
        </authorList>
    </citation>
    <scope>NUCLEOTIDE SEQUENCE [LARGE SCALE GENOMIC DNA]</scope>
    <source>
        <strain evidence="4">cv. Pinot noir / PN40024</strain>
    </source>
</reference>
<evidence type="ECO:0000256" key="1">
    <source>
        <dbReference type="SAM" id="MobiDB-lite"/>
    </source>
</evidence>
<protein>
    <recommendedName>
        <fullName evidence="2">WIYLD domain-containing protein</fullName>
    </recommendedName>
</protein>
<feature type="domain" description="WIYLD" evidence="2">
    <location>
        <begin position="91"/>
        <end position="120"/>
    </location>
</feature>
<feature type="compositionally biased region" description="Basic and acidic residues" evidence="1">
    <location>
        <begin position="168"/>
        <end position="178"/>
    </location>
</feature>